<dbReference type="Gene3D" id="3.40.50.1110">
    <property type="entry name" value="SGNH hydrolase"/>
    <property type="match status" value="1"/>
</dbReference>
<sequence length="186" mass="21180">MYPNQKIAIIKYSMGGTSIDSLAARDIGSWDTDFSGLNQYDNFLKTVQLALETSDIDKNGIEDKLIPSGIIWMQGESDALFEKSATNYFYNLKKLLNLIRSAFRNKNLPIVVGKISDSGSNNKTLKYANLVQSAQEKFSAYDQYTSIVRKTNSYKYIDKYHYTSPSYIDLGVQFAIEIYKLNQEIE</sequence>
<protein>
    <recommendedName>
        <fullName evidence="2">Sialate O-acetylesterase domain-containing protein</fullName>
    </recommendedName>
</protein>
<accession>A0A2S7L2M6</accession>
<dbReference type="InterPro" id="IPR005181">
    <property type="entry name" value="SASA"/>
</dbReference>
<dbReference type="InterPro" id="IPR036514">
    <property type="entry name" value="SGNH_hydro_sf"/>
</dbReference>
<dbReference type="EMBL" id="MQUA01000004">
    <property type="protein sequence ID" value="PQB08978.1"/>
    <property type="molecule type" value="Genomic_DNA"/>
</dbReference>
<evidence type="ECO:0000256" key="1">
    <source>
        <dbReference type="ARBA" id="ARBA00022801"/>
    </source>
</evidence>
<evidence type="ECO:0000259" key="2">
    <source>
        <dbReference type="Pfam" id="PF03629"/>
    </source>
</evidence>
<dbReference type="Pfam" id="PF03629">
    <property type="entry name" value="SASA"/>
    <property type="match status" value="1"/>
</dbReference>
<evidence type="ECO:0000313" key="3">
    <source>
        <dbReference type="EMBL" id="PQB08978.1"/>
    </source>
</evidence>
<keyword evidence="4" id="KW-1185">Reference proteome</keyword>
<reference evidence="3 4" key="1">
    <citation type="submission" date="2016-11" db="EMBL/GenBank/DDBJ databases">
        <title>Trade-off between light-utilization and light-protection in marine flavobacteria.</title>
        <authorList>
            <person name="Kumagai Y."/>
        </authorList>
    </citation>
    <scope>NUCLEOTIDE SEQUENCE [LARGE SCALE GENOMIC DNA]</scope>
    <source>
        <strain evidence="3 4">ATCC 700397</strain>
    </source>
</reference>
<dbReference type="Proteomes" id="UP000239522">
    <property type="component" value="Unassembled WGS sequence"/>
</dbReference>
<dbReference type="AlphaFoldDB" id="A0A2S7L2M6"/>
<proteinExistence type="predicted"/>
<organism evidence="3 4">
    <name type="scientific">Polaribacter filamentus</name>
    <dbReference type="NCBI Taxonomy" id="53483"/>
    <lineage>
        <taxon>Bacteria</taxon>
        <taxon>Pseudomonadati</taxon>
        <taxon>Bacteroidota</taxon>
        <taxon>Flavobacteriia</taxon>
        <taxon>Flavobacteriales</taxon>
        <taxon>Flavobacteriaceae</taxon>
    </lineage>
</organism>
<name>A0A2S7L2M6_9FLAO</name>
<dbReference type="InterPro" id="IPR052940">
    <property type="entry name" value="Carb_Esterase_6"/>
</dbReference>
<dbReference type="PANTHER" id="PTHR31988:SF19">
    <property type="entry name" value="9-O-ACETYL-N-ACETYLNEURAMINIC ACID DEACETYLASE-RELATED"/>
    <property type="match status" value="1"/>
</dbReference>
<dbReference type="SUPFAM" id="SSF52266">
    <property type="entry name" value="SGNH hydrolase"/>
    <property type="match status" value="1"/>
</dbReference>
<keyword evidence="1" id="KW-0378">Hydrolase</keyword>
<dbReference type="GO" id="GO:0016788">
    <property type="term" value="F:hydrolase activity, acting on ester bonds"/>
    <property type="evidence" value="ECO:0007669"/>
    <property type="project" value="UniProtKB-ARBA"/>
</dbReference>
<evidence type="ECO:0000313" key="4">
    <source>
        <dbReference type="Proteomes" id="UP000239522"/>
    </source>
</evidence>
<comment type="caution">
    <text evidence="3">The sequence shown here is derived from an EMBL/GenBank/DDBJ whole genome shotgun (WGS) entry which is preliminary data.</text>
</comment>
<gene>
    <name evidence="3" type="ORF">BST83_01095</name>
</gene>
<feature type="domain" description="Sialate O-acetylesterase" evidence="2">
    <location>
        <begin position="4"/>
        <end position="177"/>
    </location>
</feature>
<dbReference type="PANTHER" id="PTHR31988">
    <property type="entry name" value="ESTERASE, PUTATIVE (DUF303)-RELATED"/>
    <property type="match status" value="1"/>
</dbReference>